<accession>A0A8H6XK27</accession>
<keyword evidence="2" id="KW-1185">Reference proteome</keyword>
<reference evidence="1" key="1">
    <citation type="submission" date="2020-05" db="EMBL/GenBank/DDBJ databases">
        <title>Mycena genomes resolve the evolution of fungal bioluminescence.</title>
        <authorList>
            <person name="Tsai I.J."/>
        </authorList>
    </citation>
    <scope>NUCLEOTIDE SEQUENCE</scope>
    <source>
        <strain evidence="1">160909Yilan</strain>
    </source>
</reference>
<dbReference type="Proteomes" id="UP000623467">
    <property type="component" value="Unassembled WGS sequence"/>
</dbReference>
<evidence type="ECO:0000313" key="1">
    <source>
        <dbReference type="EMBL" id="KAF7341916.1"/>
    </source>
</evidence>
<evidence type="ECO:0000313" key="2">
    <source>
        <dbReference type="Proteomes" id="UP000623467"/>
    </source>
</evidence>
<sequence length="388" mass="43355">MDSVLGLDLILEVLDRLAVPLHFHQRSCDLSVLVACSTVCKAWSSHAQRLLFRRVILPSSIYRKPFNRGIAIDPLPSFLAAIDPETERGRWLAESVVSLTLRLTGRSLTADSAALATALLRTPNLRHLDVTTVFCNFEAETVTRLREFGPRLTSLSIVQDSAPSLGHHTFSMHQLVTLFPSIRLLEITSNFNSTLQPFDPPPNLSLASAKFNTTLATDIGPCLASLLNPEADVPLQVLWHRSKTSRPSSLGNILRVHGPRLRSISFRSVDLAELAEYTALERFEFLRFPDAATVASIPRSIVALAIYGMPENRQLENGEHPDVVRFAQALSTFPHLKVLSWPTCSEPTMFSLLQEVCRVRGIELRTSPTELYDDNAIELELKRKYIRI</sequence>
<dbReference type="AlphaFoldDB" id="A0A8H6XK27"/>
<dbReference type="OrthoDB" id="2827684at2759"/>
<organism evidence="1 2">
    <name type="scientific">Mycena sanguinolenta</name>
    <dbReference type="NCBI Taxonomy" id="230812"/>
    <lineage>
        <taxon>Eukaryota</taxon>
        <taxon>Fungi</taxon>
        <taxon>Dikarya</taxon>
        <taxon>Basidiomycota</taxon>
        <taxon>Agaricomycotina</taxon>
        <taxon>Agaricomycetes</taxon>
        <taxon>Agaricomycetidae</taxon>
        <taxon>Agaricales</taxon>
        <taxon>Marasmiineae</taxon>
        <taxon>Mycenaceae</taxon>
        <taxon>Mycena</taxon>
    </lineage>
</organism>
<proteinExistence type="predicted"/>
<gene>
    <name evidence="1" type="ORF">MSAN_02047500</name>
</gene>
<comment type="caution">
    <text evidence="1">The sequence shown here is derived from an EMBL/GenBank/DDBJ whole genome shotgun (WGS) entry which is preliminary data.</text>
</comment>
<evidence type="ECO:0008006" key="3">
    <source>
        <dbReference type="Google" id="ProtNLM"/>
    </source>
</evidence>
<name>A0A8H6XK27_9AGAR</name>
<dbReference type="EMBL" id="JACAZH010000026">
    <property type="protein sequence ID" value="KAF7341916.1"/>
    <property type="molecule type" value="Genomic_DNA"/>
</dbReference>
<protein>
    <recommendedName>
        <fullName evidence="3">F-box domain-containing protein</fullName>
    </recommendedName>
</protein>